<keyword evidence="5 11" id="KW-0808">Transferase</keyword>
<gene>
    <name evidence="11" type="primary">gmk</name>
    <name evidence="13" type="ORF">FOB82_11955</name>
</gene>
<dbReference type="GO" id="GO:0005829">
    <property type="term" value="C:cytosol"/>
    <property type="evidence" value="ECO:0007669"/>
    <property type="project" value="TreeGrafter"/>
</dbReference>
<dbReference type="Proteomes" id="UP000426857">
    <property type="component" value="Chromosome"/>
</dbReference>
<feature type="domain" description="Guanylate kinase-like" evidence="12">
    <location>
        <begin position="7"/>
        <end position="187"/>
    </location>
</feature>
<evidence type="ECO:0000259" key="12">
    <source>
        <dbReference type="PROSITE" id="PS50052"/>
    </source>
</evidence>
<sequence length="189" mass="20680">MPGDSVSRLVVLSGPAGVGKSTVVGRLRAEVPDLYFSVSMTTRAPRPGEVDGEDYFFVDREEFDRRIAAGEMLEWADIHGGLQRSGTPRQPVEEALAAGRPVLVEVDLAGARSIRAASPEAHLLFLAPPSWEILVERLTGRGTETEEHIKRRLETARTEMDAMDEFDQKVVNENIDQAVAEITAALLGK</sequence>
<dbReference type="AlphaFoldDB" id="A0A6B8TL11"/>
<comment type="similarity">
    <text evidence="2 11">Belongs to the guanylate kinase family.</text>
</comment>
<dbReference type="KEGG" id="cxe:FOB82_11955"/>
<dbReference type="GO" id="GO:0004385">
    <property type="term" value="F:GMP kinase activity"/>
    <property type="evidence" value="ECO:0007669"/>
    <property type="project" value="UniProtKB-UniRule"/>
</dbReference>
<dbReference type="Pfam" id="PF00625">
    <property type="entry name" value="Guanylate_kin"/>
    <property type="match status" value="1"/>
</dbReference>
<dbReference type="InterPro" id="IPR008145">
    <property type="entry name" value="GK/Ca_channel_bsu"/>
</dbReference>
<keyword evidence="8 11" id="KW-0067">ATP-binding</keyword>
<dbReference type="Gene3D" id="3.30.63.10">
    <property type="entry name" value="Guanylate Kinase phosphate binding domain"/>
    <property type="match status" value="1"/>
</dbReference>
<evidence type="ECO:0000256" key="7">
    <source>
        <dbReference type="ARBA" id="ARBA00022777"/>
    </source>
</evidence>
<dbReference type="Gene3D" id="3.40.50.300">
    <property type="entry name" value="P-loop containing nucleotide triphosphate hydrolases"/>
    <property type="match status" value="1"/>
</dbReference>
<evidence type="ECO:0000256" key="8">
    <source>
        <dbReference type="ARBA" id="ARBA00022840"/>
    </source>
</evidence>
<protein>
    <recommendedName>
        <fullName evidence="4 11">Guanylate kinase</fullName>
        <ecNumber evidence="3 11">2.7.4.8</ecNumber>
    </recommendedName>
    <alternativeName>
        <fullName evidence="9 11">GMP kinase</fullName>
    </alternativeName>
</protein>
<dbReference type="SMART" id="SM00072">
    <property type="entry name" value="GuKc"/>
    <property type="match status" value="1"/>
</dbReference>
<evidence type="ECO:0000313" key="13">
    <source>
        <dbReference type="EMBL" id="QGS35549.1"/>
    </source>
</evidence>
<evidence type="ECO:0000256" key="2">
    <source>
        <dbReference type="ARBA" id="ARBA00005790"/>
    </source>
</evidence>
<dbReference type="CDD" id="cd00071">
    <property type="entry name" value="GMPK"/>
    <property type="match status" value="1"/>
</dbReference>
<evidence type="ECO:0000256" key="5">
    <source>
        <dbReference type="ARBA" id="ARBA00022679"/>
    </source>
</evidence>
<evidence type="ECO:0000256" key="1">
    <source>
        <dbReference type="ARBA" id="ARBA00003531"/>
    </source>
</evidence>
<evidence type="ECO:0000313" key="14">
    <source>
        <dbReference type="Proteomes" id="UP000426857"/>
    </source>
</evidence>
<dbReference type="HAMAP" id="MF_00328">
    <property type="entry name" value="Guanylate_kinase"/>
    <property type="match status" value="1"/>
</dbReference>
<reference evidence="13 14" key="1">
    <citation type="submission" date="2019-11" db="EMBL/GenBank/DDBJ databases">
        <title>FDA dAtabase for Regulatory Grade micrObial Sequences (FDA-ARGOS): Supporting development and validation of Infectious Disease Dx tests.</title>
        <authorList>
            <person name="Kerrigan L."/>
            <person name="Long C."/>
            <person name="Tallon L."/>
            <person name="Sadzewicz L."/>
            <person name="Vavikolanu K."/>
            <person name="Mehta A."/>
            <person name="Aluvathingal J."/>
            <person name="Nadendla S."/>
            <person name="Yan Y."/>
            <person name="Sichtig H."/>
        </authorList>
    </citation>
    <scope>NUCLEOTIDE SEQUENCE [LARGE SCALE GENOMIC DNA]</scope>
    <source>
        <strain evidence="13 14">FDAARGOS_674</strain>
    </source>
</reference>
<dbReference type="NCBIfam" id="TIGR03263">
    <property type="entry name" value="guanyl_kin"/>
    <property type="match status" value="1"/>
</dbReference>
<dbReference type="FunFam" id="3.30.63.10:FF:000002">
    <property type="entry name" value="Guanylate kinase 1"/>
    <property type="match status" value="1"/>
</dbReference>
<organism evidence="13 14">
    <name type="scientific">Corynebacterium xerosis</name>
    <dbReference type="NCBI Taxonomy" id="1725"/>
    <lineage>
        <taxon>Bacteria</taxon>
        <taxon>Bacillati</taxon>
        <taxon>Actinomycetota</taxon>
        <taxon>Actinomycetes</taxon>
        <taxon>Mycobacteriales</taxon>
        <taxon>Corynebacteriaceae</taxon>
        <taxon>Corynebacterium</taxon>
    </lineage>
</organism>
<dbReference type="SUPFAM" id="SSF52540">
    <property type="entry name" value="P-loop containing nucleoside triphosphate hydrolases"/>
    <property type="match status" value="1"/>
</dbReference>
<dbReference type="InterPro" id="IPR017665">
    <property type="entry name" value="Guanylate_kinase"/>
</dbReference>
<feature type="binding site" evidence="11">
    <location>
        <begin position="14"/>
        <end position="21"/>
    </location>
    <ligand>
        <name>ATP</name>
        <dbReference type="ChEBI" id="CHEBI:30616"/>
    </ligand>
</feature>
<name>A0A6B8TL11_9CORY</name>
<evidence type="ECO:0000256" key="3">
    <source>
        <dbReference type="ARBA" id="ARBA00012961"/>
    </source>
</evidence>
<proteinExistence type="inferred from homology"/>
<dbReference type="PANTHER" id="PTHR23117:SF13">
    <property type="entry name" value="GUANYLATE KINASE"/>
    <property type="match status" value="1"/>
</dbReference>
<dbReference type="GO" id="GO:0005524">
    <property type="term" value="F:ATP binding"/>
    <property type="evidence" value="ECO:0007669"/>
    <property type="project" value="UniProtKB-UniRule"/>
</dbReference>
<dbReference type="PANTHER" id="PTHR23117">
    <property type="entry name" value="GUANYLATE KINASE-RELATED"/>
    <property type="match status" value="1"/>
</dbReference>
<evidence type="ECO:0000256" key="6">
    <source>
        <dbReference type="ARBA" id="ARBA00022741"/>
    </source>
</evidence>
<keyword evidence="7 11" id="KW-0418">Kinase</keyword>
<dbReference type="EMBL" id="CP046322">
    <property type="protein sequence ID" value="QGS35549.1"/>
    <property type="molecule type" value="Genomic_DNA"/>
</dbReference>
<evidence type="ECO:0000256" key="9">
    <source>
        <dbReference type="ARBA" id="ARBA00030128"/>
    </source>
</evidence>
<evidence type="ECO:0000256" key="10">
    <source>
        <dbReference type="ARBA" id="ARBA00048594"/>
    </source>
</evidence>
<dbReference type="InterPro" id="IPR008144">
    <property type="entry name" value="Guanylate_kin-like_dom"/>
</dbReference>
<comment type="catalytic activity">
    <reaction evidence="10 11">
        <text>GMP + ATP = GDP + ADP</text>
        <dbReference type="Rhea" id="RHEA:20780"/>
        <dbReference type="ChEBI" id="CHEBI:30616"/>
        <dbReference type="ChEBI" id="CHEBI:58115"/>
        <dbReference type="ChEBI" id="CHEBI:58189"/>
        <dbReference type="ChEBI" id="CHEBI:456216"/>
        <dbReference type="EC" id="2.7.4.8"/>
    </reaction>
</comment>
<dbReference type="InterPro" id="IPR020590">
    <property type="entry name" value="Guanylate_kinase_CS"/>
</dbReference>
<dbReference type="EC" id="2.7.4.8" evidence="3 11"/>
<keyword evidence="6 11" id="KW-0547">Nucleotide-binding</keyword>
<comment type="subcellular location">
    <subcellularLocation>
        <location evidence="11">Cytoplasm</location>
    </subcellularLocation>
</comment>
<dbReference type="InterPro" id="IPR027417">
    <property type="entry name" value="P-loop_NTPase"/>
</dbReference>
<comment type="function">
    <text evidence="1 11">Essential for recycling GMP and indirectly, cGMP.</text>
</comment>
<evidence type="ECO:0000256" key="4">
    <source>
        <dbReference type="ARBA" id="ARBA00016296"/>
    </source>
</evidence>
<dbReference type="PROSITE" id="PS50052">
    <property type="entry name" value="GUANYLATE_KINASE_2"/>
    <property type="match status" value="1"/>
</dbReference>
<dbReference type="RefSeq" id="WP_155870640.1">
    <property type="nucleotide sequence ID" value="NZ_CP046322.1"/>
</dbReference>
<evidence type="ECO:0000256" key="11">
    <source>
        <dbReference type="HAMAP-Rule" id="MF_00328"/>
    </source>
</evidence>
<dbReference type="PROSITE" id="PS00856">
    <property type="entry name" value="GUANYLATE_KINASE_1"/>
    <property type="match status" value="1"/>
</dbReference>
<keyword evidence="11" id="KW-0963">Cytoplasm</keyword>
<accession>A0A6B8TL11</accession>